<comment type="caution">
    <text evidence="10">The sequence shown here is derived from an EMBL/GenBank/DDBJ whole genome shotgun (WGS) entry which is preliminary data.</text>
</comment>
<comment type="subcellular location">
    <subcellularLocation>
        <location evidence="1">Membrane</location>
        <topology evidence="1">Multi-pass membrane protein</topology>
    </subcellularLocation>
</comment>
<gene>
    <name evidence="10" type="ORF">ERUC_LOCUS27075</name>
</gene>
<name>A0ABC8KTK0_ERUVS</name>
<evidence type="ECO:0000256" key="4">
    <source>
        <dbReference type="ARBA" id="ARBA00022741"/>
    </source>
</evidence>
<protein>
    <recommendedName>
        <fullName evidence="9">Protein kinase domain-containing protein</fullName>
    </recommendedName>
</protein>
<dbReference type="Pfam" id="PF07714">
    <property type="entry name" value="PK_Tyr_Ser-Thr"/>
    <property type="match status" value="1"/>
</dbReference>
<dbReference type="InterPro" id="IPR039175">
    <property type="entry name" value="TIM22"/>
</dbReference>
<feature type="domain" description="Protein kinase" evidence="9">
    <location>
        <begin position="1"/>
        <end position="183"/>
    </location>
</feature>
<dbReference type="EMBL" id="CAKOAT010302932">
    <property type="protein sequence ID" value="CAH8361319.1"/>
    <property type="molecule type" value="Genomic_DNA"/>
</dbReference>
<evidence type="ECO:0000256" key="1">
    <source>
        <dbReference type="ARBA" id="ARBA00004141"/>
    </source>
</evidence>
<evidence type="ECO:0000256" key="3">
    <source>
        <dbReference type="ARBA" id="ARBA00022692"/>
    </source>
</evidence>
<dbReference type="FunFam" id="3.30.200.20:FF:000180">
    <property type="entry name" value="serine/threonine-protein kinase STY46-like"/>
    <property type="match status" value="1"/>
</dbReference>
<keyword evidence="4" id="KW-0547">Nucleotide-binding</keyword>
<reference evidence="10 11" key="1">
    <citation type="submission" date="2022-03" db="EMBL/GenBank/DDBJ databases">
        <authorList>
            <person name="Macdonald S."/>
            <person name="Ahmed S."/>
            <person name="Newling K."/>
        </authorList>
    </citation>
    <scope>NUCLEOTIDE SEQUENCE [LARGE SCALE GENOMIC DNA]</scope>
</reference>
<keyword evidence="2" id="KW-0808">Transferase</keyword>
<keyword evidence="6" id="KW-0067">ATP-binding</keyword>
<dbReference type="Proteomes" id="UP001642260">
    <property type="component" value="Unassembled WGS sequence"/>
</dbReference>
<evidence type="ECO:0000313" key="10">
    <source>
        <dbReference type="EMBL" id="CAH8361319.1"/>
    </source>
</evidence>
<dbReference type="SMART" id="SM00219">
    <property type="entry name" value="TyrKc"/>
    <property type="match status" value="1"/>
</dbReference>
<dbReference type="SUPFAM" id="SSF56112">
    <property type="entry name" value="Protein kinase-like (PK-like)"/>
    <property type="match status" value="1"/>
</dbReference>
<dbReference type="PANTHER" id="PTHR14110">
    <property type="entry name" value="MITOCHONDRIAL IMPORT INNER MEMBRANE TRANSLOCASE SUBUNIT TIM22"/>
    <property type="match status" value="1"/>
</dbReference>
<dbReference type="InterPro" id="IPR020635">
    <property type="entry name" value="Tyr_kinase_cat_dom"/>
</dbReference>
<dbReference type="GO" id="GO:0016020">
    <property type="term" value="C:membrane"/>
    <property type="evidence" value="ECO:0007669"/>
    <property type="project" value="UniProtKB-SubCell"/>
</dbReference>
<dbReference type="PANTHER" id="PTHR14110:SF1">
    <property type="entry name" value="CHLOROPLASTIC IMPORT INNER MEMBRANE TRANSLOCASE SUBUNIT TIM22-2-RELATED"/>
    <property type="match status" value="1"/>
</dbReference>
<evidence type="ECO:0000256" key="2">
    <source>
        <dbReference type="ARBA" id="ARBA00022679"/>
    </source>
</evidence>
<dbReference type="GO" id="GO:0005524">
    <property type="term" value="F:ATP binding"/>
    <property type="evidence" value="ECO:0007669"/>
    <property type="project" value="UniProtKB-KW"/>
</dbReference>
<dbReference type="InterPro" id="IPR011009">
    <property type="entry name" value="Kinase-like_dom_sf"/>
</dbReference>
<keyword evidence="3" id="KW-0812">Transmembrane</keyword>
<evidence type="ECO:0000256" key="5">
    <source>
        <dbReference type="ARBA" id="ARBA00022777"/>
    </source>
</evidence>
<keyword evidence="5" id="KW-0418">Kinase</keyword>
<evidence type="ECO:0000313" key="11">
    <source>
        <dbReference type="Proteomes" id="UP001642260"/>
    </source>
</evidence>
<evidence type="ECO:0000259" key="9">
    <source>
        <dbReference type="PROSITE" id="PS50011"/>
    </source>
</evidence>
<evidence type="ECO:0000256" key="7">
    <source>
        <dbReference type="ARBA" id="ARBA00022989"/>
    </source>
</evidence>
<proteinExistence type="predicted"/>
<evidence type="ECO:0000256" key="8">
    <source>
        <dbReference type="ARBA" id="ARBA00023136"/>
    </source>
</evidence>
<dbReference type="GO" id="GO:0004672">
    <property type="term" value="F:protein kinase activity"/>
    <property type="evidence" value="ECO:0007669"/>
    <property type="project" value="UniProtKB-ARBA"/>
</dbReference>
<dbReference type="AlphaFoldDB" id="A0ABC8KTK0"/>
<dbReference type="InterPro" id="IPR000719">
    <property type="entry name" value="Prot_kinase_dom"/>
</dbReference>
<keyword evidence="8" id="KW-0472">Membrane</keyword>
<dbReference type="InterPro" id="IPR001245">
    <property type="entry name" value="Ser-Thr/Tyr_kinase_cat_dom"/>
</dbReference>
<dbReference type="PROSITE" id="PS50011">
    <property type="entry name" value="PROTEIN_KINASE_DOM"/>
    <property type="match status" value="1"/>
</dbReference>
<organism evidence="10 11">
    <name type="scientific">Eruca vesicaria subsp. sativa</name>
    <name type="common">Garden rocket</name>
    <name type="synonym">Eruca sativa</name>
    <dbReference type="NCBI Taxonomy" id="29727"/>
    <lineage>
        <taxon>Eukaryota</taxon>
        <taxon>Viridiplantae</taxon>
        <taxon>Streptophyta</taxon>
        <taxon>Embryophyta</taxon>
        <taxon>Tracheophyta</taxon>
        <taxon>Spermatophyta</taxon>
        <taxon>Magnoliopsida</taxon>
        <taxon>eudicotyledons</taxon>
        <taxon>Gunneridae</taxon>
        <taxon>Pentapetalae</taxon>
        <taxon>rosids</taxon>
        <taxon>malvids</taxon>
        <taxon>Brassicales</taxon>
        <taxon>Brassicaceae</taxon>
        <taxon>Brassiceae</taxon>
        <taxon>Eruca</taxon>
    </lineage>
</organism>
<dbReference type="Gene3D" id="1.10.510.10">
    <property type="entry name" value="Transferase(Phosphotransferase) domain 1"/>
    <property type="match status" value="1"/>
</dbReference>
<accession>A0ABC8KTK0</accession>
<sequence>MIGKDFRHEVDLLVNLLHPNIVQFLGAVTERKPLMLITEYLRGGDLHQYLKEKGGLTPATAVNFALDIARGMTIFIMNLMLSFTVILNQGSGLFKKKGFKGLSADAGQSAKTFAVLSGVHSLVVCLLKQLRGKDDAINVGVAGCCTGLALSFPGIEHDVCSSLLSCNSEAASGSNVGTKRVQR</sequence>
<evidence type="ECO:0000256" key="6">
    <source>
        <dbReference type="ARBA" id="ARBA00022840"/>
    </source>
</evidence>
<keyword evidence="7" id="KW-1133">Transmembrane helix</keyword>
<keyword evidence="11" id="KW-1185">Reference proteome</keyword>